<dbReference type="InterPro" id="IPR025989">
    <property type="entry name" value="Virulence_F_dom"/>
</dbReference>
<protein>
    <submittedName>
        <fullName evidence="2">Virulence factor</fullName>
    </submittedName>
</protein>
<dbReference type="InterPro" id="IPR011989">
    <property type="entry name" value="ARM-like"/>
</dbReference>
<dbReference type="SMART" id="SM00567">
    <property type="entry name" value="EZ_HEAT"/>
    <property type="match status" value="3"/>
</dbReference>
<evidence type="ECO:0000313" key="3">
    <source>
        <dbReference type="Proteomes" id="UP000217083"/>
    </source>
</evidence>
<accession>A0A263BW65</accession>
<dbReference type="SMART" id="SM00932">
    <property type="entry name" value="Nfu_N"/>
    <property type="match status" value="1"/>
</dbReference>
<dbReference type="Pfam" id="PF13769">
    <property type="entry name" value="Virulence_fact"/>
    <property type="match status" value="1"/>
</dbReference>
<reference evidence="3" key="1">
    <citation type="submission" date="2017-08" db="EMBL/GenBank/DDBJ databases">
        <authorList>
            <person name="Huang Z."/>
        </authorList>
    </citation>
    <scope>NUCLEOTIDE SEQUENCE [LARGE SCALE GENOMIC DNA]</scope>
    <source>
        <strain evidence="3">SA5d-4</strain>
    </source>
</reference>
<evidence type="ECO:0000259" key="1">
    <source>
        <dbReference type="SMART" id="SM00932"/>
    </source>
</evidence>
<gene>
    <name evidence="2" type="ORF">CIB95_08180</name>
</gene>
<dbReference type="Proteomes" id="UP000217083">
    <property type="component" value="Unassembled WGS sequence"/>
</dbReference>
<dbReference type="AlphaFoldDB" id="A0A263BW65"/>
<reference evidence="2 3" key="2">
    <citation type="submission" date="2017-09" db="EMBL/GenBank/DDBJ databases">
        <title>Bacillus patelloidae sp. nov., isolated from the intestinal tract of a marine limpet.</title>
        <authorList>
            <person name="Liu R."/>
            <person name="Dong C."/>
            <person name="Shao Z."/>
        </authorList>
    </citation>
    <scope>NUCLEOTIDE SEQUENCE [LARGE SCALE GENOMIC DNA]</scope>
    <source>
        <strain evidence="2 3">SA5d-4</strain>
    </source>
</reference>
<dbReference type="InterPro" id="IPR016024">
    <property type="entry name" value="ARM-type_fold"/>
</dbReference>
<evidence type="ECO:0000313" key="2">
    <source>
        <dbReference type="EMBL" id="OZM57426.1"/>
    </source>
</evidence>
<dbReference type="InterPro" id="IPR014824">
    <property type="entry name" value="Nfu/NifU_N"/>
</dbReference>
<dbReference type="EMBL" id="NPIA01000003">
    <property type="protein sequence ID" value="OZM57426.1"/>
    <property type="molecule type" value="Genomic_DNA"/>
</dbReference>
<proteinExistence type="predicted"/>
<dbReference type="Gene3D" id="1.25.10.10">
    <property type="entry name" value="Leucine-rich Repeat Variant"/>
    <property type="match status" value="1"/>
</dbReference>
<dbReference type="RefSeq" id="WP_094924073.1">
    <property type="nucleotide sequence ID" value="NZ_NPIA01000003.1"/>
</dbReference>
<sequence length="377" mass="43008">MRIMTIEPTPSPNTMKIVLNETLPSGETRNYKKEQMNELPTYAKQLLSIEGVKSFYHVADFIALERNPKFDWKEILPQVRQAFGEEVKLQQGTKELNDHFGEVEVYVQMFRNIPMQIKLISGEEELRVGLPDVFKNAAMKAQETSENIVIERKWQESGVRYGDLKEIGNQVSEEIIAAYPEERIERLVKQALEGTSSTNTVNSTSSKELEEALQSDDWKVRYAALDRYNPKIEDLSLLEKALQDEKVSIRRLAVVYIGMLEENQDKILPLLFEAMKDKAITIRRTAGDCLSDLGNTKAIPTMIAALKDKNKLVRWRAAMFLYEVGDESAIQALKEAENDSEFEVSMQVKMALARIEGGEEAKGSVWKQMTETMKESK</sequence>
<dbReference type="SUPFAM" id="SSF48371">
    <property type="entry name" value="ARM repeat"/>
    <property type="match status" value="1"/>
</dbReference>
<organism evidence="2 3">
    <name type="scientific">Lottiidibacillus patelloidae</name>
    <dbReference type="NCBI Taxonomy" id="2670334"/>
    <lineage>
        <taxon>Bacteria</taxon>
        <taxon>Bacillati</taxon>
        <taxon>Bacillota</taxon>
        <taxon>Bacilli</taxon>
        <taxon>Bacillales</taxon>
        <taxon>Bacillaceae</taxon>
        <taxon>Lottiidibacillus</taxon>
    </lineage>
</organism>
<dbReference type="SUPFAM" id="SSF110836">
    <property type="entry name" value="Hypothetical protein SAV1430"/>
    <property type="match status" value="1"/>
</dbReference>
<dbReference type="GO" id="GO:0016491">
    <property type="term" value="F:oxidoreductase activity"/>
    <property type="evidence" value="ECO:0007669"/>
    <property type="project" value="TreeGrafter"/>
</dbReference>
<comment type="caution">
    <text evidence="2">The sequence shown here is derived from an EMBL/GenBank/DDBJ whole genome shotgun (WGS) entry which is preliminary data.</text>
</comment>
<dbReference type="InterPro" id="IPR036498">
    <property type="entry name" value="Nfu/NifU_N_sf"/>
</dbReference>
<feature type="domain" description="Scaffold protein Nfu/NifU N-terminal" evidence="1">
    <location>
        <begin position="4"/>
        <end position="90"/>
    </location>
</feature>
<name>A0A263BW65_9BACI</name>
<dbReference type="Gene3D" id="3.30.1370.70">
    <property type="entry name" value="Scaffold protein Nfu/NifU, N-terminal domain"/>
    <property type="match status" value="1"/>
</dbReference>
<dbReference type="PANTHER" id="PTHR12697:SF37">
    <property type="entry name" value="CONSERVED VIRULENCE FACTOR C"/>
    <property type="match status" value="1"/>
</dbReference>
<dbReference type="Pfam" id="PF08712">
    <property type="entry name" value="Nfu_N"/>
    <property type="match status" value="1"/>
</dbReference>
<keyword evidence="3" id="KW-1185">Reference proteome</keyword>
<dbReference type="PANTHER" id="PTHR12697">
    <property type="entry name" value="PBS LYASE HEAT-LIKE PROTEIN"/>
    <property type="match status" value="1"/>
</dbReference>
<dbReference type="Pfam" id="PF13646">
    <property type="entry name" value="HEAT_2"/>
    <property type="match status" value="1"/>
</dbReference>
<dbReference type="InterPro" id="IPR004155">
    <property type="entry name" value="PBS_lyase_HEAT"/>
</dbReference>